<reference evidence="3 4" key="1">
    <citation type="submission" date="2016-10" db="EMBL/GenBank/DDBJ databases">
        <authorList>
            <person name="Varghese N."/>
            <person name="Submissions S."/>
        </authorList>
    </citation>
    <scope>NUCLEOTIDE SEQUENCE [LARGE SCALE GENOMIC DNA]</scope>
    <source>
        <strain evidence="3 4">FF3</strain>
    </source>
</reference>
<dbReference type="CDD" id="cd05233">
    <property type="entry name" value="SDR_c"/>
    <property type="match status" value="1"/>
</dbReference>
<evidence type="ECO:0000313" key="4">
    <source>
        <dbReference type="Proteomes" id="UP000182932"/>
    </source>
</evidence>
<dbReference type="InterPro" id="IPR002347">
    <property type="entry name" value="SDR_fam"/>
</dbReference>
<dbReference type="Proteomes" id="UP000182932">
    <property type="component" value="Unassembled WGS sequence"/>
</dbReference>
<dbReference type="PRINTS" id="PR00080">
    <property type="entry name" value="SDRFAMILY"/>
</dbReference>
<dbReference type="PANTHER" id="PTHR24321:SF8">
    <property type="entry name" value="ESTRADIOL 17-BETA-DEHYDROGENASE 8-RELATED"/>
    <property type="match status" value="1"/>
</dbReference>
<protein>
    <submittedName>
        <fullName evidence="3">NADP-dependent 3-hydroxy acid dehydrogenase YdfG</fullName>
    </submittedName>
</protein>
<dbReference type="InterPro" id="IPR036291">
    <property type="entry name" value="NAD(P)-bd_dom_sf"/>
</dbReference>
<evidence type="ECO:0000256" key="2">
    <source>
        <dbReference type="ARBA" id="ARBA00023002"/>
    </source>
</evidence>
<name>A0A975WER5_9RHOB</name>
<comment type="caution">
    <text evidence="3">The sequence shown here is derived from an EMBL/GenBank/DDBJ whole genome shotgun (WGS) entry which is preliminary data.</text>
</comment>
<sequence length="247" mass="25119">MSATHAEFAGRHVMVTGAAAGIGRATALAFAAQGARVTAVDLNAEGLAETAAAAEAITPATCDLTDSAALNALCAEAEARHGAIRVLVNNAGVDRRIAFAEQTEADWRWMLAANLDHHALLAAQVAPGMAAAGGGAIVNLSSTAWMKLAGNLTAYHTAKAGILGLTRGLARDLGGQGIRANAIAPGRVVTERVAGQVSADWVAETHALQCIPELIQPSDIADCVLWLASDAARMITGQCIVVDGGVV</sequence>
<dbReference type="Pfam" id="PF13561">
    <property type="entry name" value="adh_short_C2"/>
    <property type="match status" value="1"/>
</dbReference>
<keyword evidence="4" id="KW-1185">Reference proteome</keyword>
<dbReference type="PRINTS" id="PR00081">
    <property type="entry name" value="GDHRDH"/>
</dbReference>
<accession>A0A975WER5</accession>
<gene>
    <name evidence="3" type="ORF">SAMN04487940_12727</name>
</gene>
<keyword evidence="2" id="KW-0560">Oxidoreductase</keyword>
<dbReference type="EMBL" id="FNYY01000027">
    <property type="protein sequence ID" value="SEK08662.1"/>
    <property type="molecule type" value="Genomic_DNA"/>
</dbReference>
<dbReference type="Gene3D" id="3.40.50.720">
    <property type="entry name" value="NAD(P)-binding Rossmann-like Domain"/>
    <property type="match status" value="1"/>
</dbReference>
<dbReference type="PANTHER" id="PTHR24321">
    <property type="entry name" value="DEHYDROGENASES, SHORT CHAIN"/>
    <property type="match status" value="1"/>
</dbReference>
<dbReference type="SUPFAM" id="SSF51735">
    <property type="entry name" value="NAD(P)-binding Rossmann-fold domains"/>
    <property type="match status" value="1"/>
</dbReference>
<evidence type="ECO:0000256" key="1">
    <source>
        <dbReference type="ARBA" id="ARBA00006484"/>
    </source>
</evidence>
<dbReference type="AlphaFoldDB" id="A0A975WER5"/>
<comment type="similarity">
    <text evidence="1">Belongs to the short-chain dehydrogenases/reductases (SDR) family.</text>
</comment>
<organism evidence="3 4">
    <name type="scientific">Marinovum algicola</name>
    <dbReference type="NCBI Taxonomy" id="42444"/>
    <lineage>
        <taxon>Bacteria</taxon>
        <taxon>Pseudomonadati</taxon>
        <taxon>Pseudomonadota</taxon>
        <taxon>Alphaproteobacteria</taxon>
        <taxon>Rhodobacterales</taxon>
        <taxon>Roseobacteraceae</taxon>
        <taxon>Marinovum</taxon>
    </lineage>
</organism>
<dbReference type="GeneID" id="80820816"/>
<dbReference type="FunFam" id="3.40.50.720:FF:000084">
    <property type="entry name" value="Short-chain dehydrogenase reductase"/>
    <property type="match status" value="1"/>
</dbReference>
<dbReference type="GO" id="GO:0016491">
    <property type="term" value="F:oxidoreductase activity"/>
    <property type="evidence" value="ECO:0007669"/>
    <property type="project" value="UniProtKB-KW"/>
</dbReference>
<evidence type="ECO:0000313" key="3">
    <source>
        <dbReference type="EMBL" id="SEK08662.1"/>
    </source>
</evidence>
<dbReference type="RefSeq" id="WP_074839724.1">
    <property type="nucleotide sequence ID" value="NZ_CATLQZ010000023.1"/>
</dbReference>
<proteinExistence type="inferred from homology"/>